<dbReference type="CDD" id="cd00077">
    <property type="entry name" value="HDc"/>
    <property type="match status" value="1"/>
</dbReference>
<dbReference type="EMBL" id="AP019782">
    <property type="protein sequence ID" value="BBL69893.1"/>
    <property type="molecule type" value="Genomic_DNA"/>
</dbReference>
<name>A0A8D4VKP5_9GAMM</name>
<dbReference type="PANTHER" id="PTHR45228:SF1">
    <property type="entry name" value="CYCLIC DI-GMP PHOSPHODIESTERASE TM_0186"/>
    <property type="match status" value="1"/>
</dbReference>
<dbReference type="AlphaFoldDB" id="A0A8D4VKP5"/>
<dbReference type="InterPro" id="IPR003607">
    <property type="entry name" value="HD/PDEase_dom"/>
</dbReference>
<dbReference type="PROSITE" id="PS50110">
    <property type="entry name" value="RESPONSE_REGULATORY"/>
    <property type="match status" value="1"/>
</dbReference>
<dbReference type="GO" id="GO:0000160">
    <property type="term" value="P:phosphorelay signal transduction system"/>
    <property type="evidence" value="ECO:0007669"/>
    <property type="project" value="InterPro"/>
</dbReference>
<dbReference type="GO" id="GO:0008081">
    <property type="term" value="F:phosphoric diester hydrolase activity"/>
    <property type="evidence" value="ECO:0007669"/>
    <property type="project" value="UniProtKB-ARBA"/>
</dbReference>
<evidence type="ECO:0000313" key="4">
    <source>
        <dbReference type="EMBL" id="BBL69893.1"/>
    </source>
</evidence>
<evidence type="ECO:0000256" key="1">
    <source>
        <dbReference type="PROSITE-ProRule" id="PRU00169"/>
    </source>
</evidence>
<dbReference type="Proteomes" id="UP000824988">
    <property type="component" value="Chromosome"/>
</dbReference>
<proteinExistence type="predicted"/>
<accession>A0A8D4VKP5</accession>
<evidence type="ECO:0000313" key="5">
    <source>
        <dbReference type="Proteomes" id="UP000824988"/>
    </source>
</evidence>
<dbReference type="Pfam" id="PF00072">
    <property type="entry name" value="Response_reg"/>
    <property type="match status" value="1"/>
</dbReference>
<sequence length="364" mass="40281">MSDLAPGKARIFIVDDKAANLRRLEEMLTEEGYGRIVLIADSRQVLDRYQEARPDLILLAIHLRHRDGFEVMRQIKALRDPLSPPIVMLAGRRGENDLVQALAAGASDLVAKPFDGVALLLRVRNLLAAQLAHRSLHAQKAVLEASMRGRTEDVSRSALQVVHRLGRAVGYRDSRAGPSIARIGEYSALLAEAAGWSSADCELMWHASSMHDIGNIGIPDTVLFKPGKFEPHEWAIMKNHAAIGAYILEDGDSDLLRMAHAIALNHHEKWDGGGYPRRLAGEAIPLAARIVAVADVFDALTSPRLYRPAWPVERAVAYLRNNAGTHFDPAVIGLFMAHLEKAIALWARHREPGYVHRVPTKRPR</sequence>
<dbReference type="PROSITE" id="PS51832">
    <property type="entry name" value="HD_GYP"/>
    <property type="match status" value="1"/>
</dbReference>
<keyword evidence="5" id="KW-1185">Reference proteome</keyword>
<dbReference type="InterPro" id="IPR001789">
    <property type="entry name" value="Sig_transdc_resp-reg_receiver"/>
</dbReference>
<dbReference type="PANTHER" id="PTHR45228">
    <property type="entry name" value="CYCLIC DI-GMP PHOSPHODIESTERASE TM_0186-RELATED"/>
    <property type="match status" value="1"/>
</dbReference>
<dbReference type="InterPro" id="IPR037522">
    <property type="entry name" value="HD_GYP_dom"/>
</dbReference>
<protein>
    <submittedName>
        <fullName evidence="4">Two-component system response regulator</fullName>
    </submittedName>
</protein>
<dbReference type="KEGG" id="moz:MoryE10_04990"/>
<feature type="domain" description="HD-GYP" evidence="3">
    <location>
        <begin position="154"/>
        <end position="351"/>
    </location>
</feature>
<feature type="domain" description="Response regulatory" evidence="2">
    <location>
        <begin position="10"/>
        <end position="127"/>
    </location>
</feature>
<reference evidence="4" key="1">
    <citation type="submission" date="2019-06" db="EMBL/GenBank/DDBJ databases">
        <title>Complete genome sequence of Methylogaea oryzae strain JCM16910.</title>
        <authorList>
            <person name="Asakawa S."/>
        </authorList>
    </citation>
    <scope>NUCLEOTIDE SEQUENCE</scope>
    <source>
        <strain evidence="4">E10</strain>
    </source>
</reference>
<dbReference type="SMART" id="SM00448">
    <property type="entry name" value="REC"/>
    <property type="match status" value="1"/>
</dbReference>
<evidence type="ECO:0000259" key="3">
    <source>
        <dbReference type="PROSITE" id="PS51832"/>
    </source>
</evidence>
<dbReference type="RefSeq" id="WP_221048097.1">
    <property type="nucleotide sequence ID" value="NZ_AP019782.1"/>
</dbReference>
<dbReference type="InterPro" id="IPR052020">
    <property type="entry name" value="Cyclic_di-GMP/3'3'-cGAMP_PDE"/>
</dbReference>
<comment type="caution">
    <text evidence="1">Lacks conserved residue(s) required for the propagation of feature annotation.</text>
</comment>
<organism evidence="4 5">
    <name type="scientific">Methylogaea oryzae</name>
    <dbReference type="NCBI Taxonomy" id="1295382"/>
    <lineage>
        <taxon>Bacteria</taxon>
        <taxon>Pseudomonadati</taxon>
        <taxon>Pseudomonadota</taxon>
        <taxon>Gammaproteobacteria</taxon>
        <taxon>Methylococcales</taxon>
        <taxon>Methylococcaceae</taxon>
        <taxon>Methylogaea</taxon>
    </lineage>
</organism>
<dbReference type="Pfam" id="PF13487">
    <property type="entry name" value="HD_5"/>
    <property type="match status" value="1"/>
</dbReference>
<evidence type="ECO:0000259" key="2">
    <source>
        <dbReference type="PROSITE" id="PS50110"/>
    </source>
</evidence>
<gene>
    <name evidence="4" type="ORF">MoryE10_04990</name>
</gene>